<proteinExistence type="predicted"/>
<organism evidence="1">
    <name type="scientific">Homalodisca liturata</name>
    <dbReference type="NCBI Taxonomy" id="320908"/>
    <lineage>
        <taxon>Eukaryota</taxon>
        <taxon>Metazoa</taxon>
        <taxon>Ecdysozoa</taxon>
        <taxon>Arthropoda</taxon>
        <taxon>Hexapoda</taxon>
        <taxon>Insecta</taxon>
        <taxon>Pterygota</taxon>
        <taxon>Neoptera</taxon>
        <taxon>Paraneoptera</taxon>
        <taxon>Hemiptera</taxon>
        <taxon>Auchenorrhyncha</taxon>
        <taxon>Membracoidea</taxon>
        <taxon>Cicadellidae</taxon>
        <taxon>Cicadellinae</taxon>
        <taxon>Proconiini</taxon>
        <taxon>Homalodisca</taxon>
    </lineage>
</organism>
<feature type="non-terminal residue" evidence="1">
    <location>
        <position position="1"/>
    </location>
</feature>
<feature type="non-terminal residue" evidence="1">
    <location>
        <position position="236"/>
    </location>
</feature>
<accession>A0A1B6HN95</accession>
<reference evidence="1" key="1">
    <citation type="submission" date="2015-11" db="EMBL/GenBank/DDBJ databases">
        <title>De novo transcriptome assembly of four potential Pierce s Disease insect vectors from Arizona vineyards.</title>
        <authorList>
            <person name="Tassone E.E."/>
        </authorList>
    </citation>
    <scope>NUCLEOTIDE SEQUENCE</scope>
</reference>
<dbReference type="AlphaFoldDB" id="A0A1B6HN95"/>
<dbReference type="PANTHER" id="PTHR47510:SF3">
    <property type="entry name" value="ENDO_EXONUCLEASE_PHOSPHATASE DOMAIN-CONTAINING PROTEIN"/>
    <property type="match status" value="1"/>
</dbReference>
<sequence length="236" mass="27727">KQFNPKYEPSSAKFKRDLKNENIKILNRFLQRESWSFVDAFEHVEEAFTAFNDCLNYYLNITCPYRMIKERSHRKSNAWITQDILYLRERLKFYHSIYLKSNNENFKNFYRTFKQNYRKEIKAAKARDIEQKLENAENFSKSAWEVIKSVTSQKNNSKQSNPKLKIDGKLTDDPLLVASEFNNFFSTVAVPSTSFSCDNLIENVVVRPVSSMVLFPVGEVEMAVVLRDLKPKKSSD</sequence>
<protein>
    <submittedName>
        <fullName evidence="1">Uncharacterized protein</fullName>
    </submittedName>
</protein>
<gene>
    <name evidence="1" type="ORF">g.9415</name>
</gene>
<dbReference type="EMBL" id="GECU01031585">
    <property type="protein sequence ID" value="JAS76121.1"/>
    <property type="molecule type" value="Transcribed_RNA"/>
</dbReference>
<name>A0A1B6HN95_9HEMI</name>
<evidence type="ECO:0000313" key="1">
    <source>
        <dbReference type="EMBL" id="JAS76121.1"/>
    </source>
</evidence>
<dbReference type="PANTHER" id="PTHR47510">
    <property type="entry name" value="REVERSE TRANSCRIPTASE DOMAIN-CONTAINING PROTEIN"/>
    <property type="match status" value="1"/>
</dbReference>